<keyword evidence="1" id="KW-0472">Membrane</keyword>
<keyword evidence="1" id="KW-1133">Transmembrane helix</keyword>
<feature type="transmembrane region" description="Helical" evidence="1">
    <location>
        <begin position="41"/>
        <end position="58"/>
    </location>
</feature>
<proteinExistence type="predicted"/>
<evidence type="ECO:0008006" key="4">
    <source>
        <dbReference type="Google" id="ProtNLM"/>
    </source>
</evidence>
<feature type="transmembrane region" description="Helical" evidence="1">
    <location>
        <begin position="64"/>
        <end position="94"/>
    </location>
</feature>
<keyword evidence="3" id="KW-1185">Reference proteome</keyword>
<feature type="transmembrane region" description="Helical" evidence="1">
    <location>
        <begin position="12"/>
        <end position="29"/>
    </location>
</feature>
<organism evidence="2 3">
    <name type="scientific">Alsobacter ponti</name>
    <dbReference type="NCBI Taxonomy" id="2962936"/>
    <lineage>
        <taxon>Bacteria</taxon>
        <taxon>Pseudomonadati</taxon>
        <taxon>Pseudomonadota</taxon>
        <taxon>Alphaproteobacteria</taxon>
        <taxon>Hyphomicrobiales</taxon>
        <taxon>Alsobacteraceae</taxon>
        <taxon>Alsobacter</taxon>
    </lineage>
</organism>
<evidence type="ECO:0000256" key="1">
    <source>
        <dbReference type="SAM" id="Phobius"/>
    </source>
</evidence>
<dbReference type="EMBL" id="JANCLU010000008">
    <property type="protein sequence ID" value="MCP8938864.1"/>
    <property type="molecule type" value="Genomic_DNA"/>
</dbReference>
<evidence type="ECO:0000313" key="2">
    <source>
        <dbReference type="EMBL" id="MCP8938864.1"/>
    </source>
</evidence>
<dbReference type="Proteomes" id="UP001205890">
    <property type="component" value="Unassembled WGS sequence"/>
</dbReference>
<gene>
    <name evidence="2" type="ORF">NK718_10085</name>
</gene>
<keyword evidence="1" id="KW-0812">Transmembrane</keyword>
<sequence>MRHAEESDFLAVITVFFYLGLQMATTINLKHQASGVIKKGYYGFSWTTLFFGFFPALFRADFLTFLGGFAISVILGSFTFGLGALCVQVIWAFLYNGYFTRKLLTQGYQILDQEPALTLARQKLGVAA</sequence>
<evidence type="ECO:0000313" key="3">
    <source>
        <dbReference type="Proteomes" id="UP001205890"/>
    </source>
</evidence>
<reference evidence="2 3" key="1">
    <citation type="submission" date="2022-07" db="EMBL/GenBank/DDBJ databases">
        <authorList>
            <person name="Li W.-J."/>
            <person name="Deng Q.-Q."/>
        </authorList>
    </citation>
    <scope>NUCLEOTIDE SEQUENCE [LARGE SCALE GENOMIC DNA]</scope>
    <source>
        <strain evidence="2 3">SYSU M60028</strain>
    </source>
</reference>
<accession>A0ABT1LBJ3</accession>
<protein>
    <recommendedName>
        <fullName evidence="4">DUF2628 domain-containing protein</fullName>
    </recommendedName>
</protein>
<name>A0ABT1LBJ3_9HYPH</name>
<dbReference type="RefSeq" id="WP_254741286.1">
    <property type="nucleotide sequence ID" value="NZ_JANCLU010000008.1"/>
</dbReference>
<comment type="caution">
    <text evidence="2">The sequence shown here is derived from an EMBL/GenBank/DDBJ whole genome shotgun (WGS) entry which is preliminary data.</text>
</comment>